<dbReference type="Gene3D" id="1.25.40.10">
    <property type="entry name" value="Tetratricopeptide repeat domain"/>
    <property type="match status" value="1"/>
</dbReference>
<reference evidence="1 2" key="1">
    <citation type="submission" date="2023-07" db="EMBL/GenBank/DDBJ databases">
        <title>Sorghum-associated microbial communities from plants grown in Nebraska, USA.</title>
        <authorList>
            <person name="Schachtman D."/>
        </authorList>
    </citation>
    <scope>NUCLEOTIDE SEQUENCE [LARGE SCALE GENOMIC DNA]</scope>
    <source>
        <strain evidence="1 2">DS2154</strain>
    </source>
</reference>
<evidence type="ECO:0008006" key="3">
    <source>
        <dbReference type="Google" id="ProtNLM"/>
    </source>
</evidence>
<sequence length="220" mass="24446">MPASHPSQMRDRAQRLCETEPADALKIARHIPDPWFGCQALSWVGRYWPDVKCVEILQEAAEVAARASDPYQTVAASAWPVRALLERGAPAATIARRTLPLARGIENLGGRSEALILLFQATLPFEKALWVPVLDELVIASEPVLNWRQRRNFRSVIQLLLGRDADLAAALTSKVSDEMLRRAADKALKVGTTILPRPFFWRGAQEHSQRGVPVTGNRTL</sequence>
<evidence type="ECO:0000313" key="1">
    <source>
        <dbReference type="EMBL" id="MDR6534174.1"/>
    </source>
</evidence>
<keyword evidence="2" id="KW-1185">Reference proteome</keyword>
<dbReference type="EMBL" id="JAVDRL010000021">
    <property type="protein sequence ID" value="MDR6534174.1"/>
    <property type="molecule type" value="Genomic_DNA"/>
</dbReference>
<gene>
    <name evidence="1" type="ORF">J2800_004945</name>
</gene>
<protein>
    <recommendedName>
        <fullName evidence="3">HEAT repeat domain-containing protein</fullName>
    </recommendedName>
</protein>
<accession>A0ABU1N6U7</accession>
<dbReference type="Proteomes" id="UP001262754">
    <property type="component" value="Unassembled WGS sequence"/>
</dbReference>
<organism evidence="1 2">
    <name type="scientific">Caulobacter rhizosphaerae</name>
    <dbReference type="NCBI Taxonomy" id="2010972"/>
    <lineage>
        <taxon>Bacteria</taxon>
        <taxon>Pseudomonadati</taxon>
        <taxon>Pseudomonadota</taxon>
        <taxon>Alphaproteobacteria</taxon>
        <taxon>Caulobacterales</taxon>
        <taxon>Caulobacteraceae</taxon>
        <taxon>Caulobacter</taxon>
    </lineage>
</organism>
<comment type="caution">
    <text evidence="1">The sequence shown here is derived from an EMBL/GenBank/DDBJ whole genome shotgun (WGS) entry which is preliminary data.</text>
</comment>
<name>A0ABU1N6U7_9CAUL</name>
<dbReference type="InterPro" id="IPR011990">
    <property type="entry name" value="TPR-like_helical_dom_sf"/>
</dbReference>
<evidence type="ECO:0000313" key="2">
    <source>
        <dbReference type="Proteomes" id="UP001262754"/>
    </source>
</evidence>
<proteinExistence type="predicted"/>
<dbReference type="RefSeq" id="WP_310035357.1">
    <property type="nucleotide sequence ID" value="NZ_JAVDRL010000021.1"/>
</dbReference>